<gene>
    <name evidence="2" type="ORF">FA048_17595</name>
</gene>
<organism evidence="2 3">
    <name type="scientific">Pedobacter polaris</name>
    <dbReference type="NCBI Taxonomy" id="2571273"/>
    <lineage>
        <taxon>Bacteria</taxon>
        <taxon>Pseudomonadati</taxon>
        <taxon>Bacteroidota</taxon>
        <taxon>Sphingobacteriia</taxon>
        <taxon>Sphingobacteriales</taxon>
        <taxon>Sphingobacteriaceae</taxon>
        <taxon>Pedobacter</taxon>
    </lineage>
</organism>
<evidence type="ECO:0000256" key="1">
    <source>
        <dbReference type="SAM" id="Phobius"/>
    </source>
</evidence>
<dbReference type="RefSeq" id="WP_136843570.1">
    <property type="nucleotide sequence ID" value="NZ_SWBR01000005.1"/>
</dbReference>
<feature type="transmembrane region" description="Helical" evidence="1">
    <location>
        <begin position="193"/>
        <end position="215"/>
    </location>
</feature>
<keyword evidence="3" id="KW-1185">Reference proteome</keyword>
<keyword evidence="1" id="KW-0472">Membrane</keyword>
<keyword evidence="1" id="KW-1133">Transmembrane helix</keyword>
<comment type="caution">
    <text evidence="2">The sequence shown here is derived from an EMBL/GenBank/DDBJ whole genome shotgun (WGS) entry which is preliminary data.</text>
</comment>
<reference evidence="2 3" key="1">
    <citation type="submission" date="2019-04" db="EMBL/GenBank/DDBJ databases">
        <title>Pedobacter sp. RP-3-22 sp. nov., isolated from Arctic soil.</title>
        <authorList>
            <person name="Dahal R.H."/>
            <person name="Kim D.-U."/>
        </authorList>
    </citation>
    <scope>NUCLEOTIDE SEQUENCE [LARGE SCALE GENOMIC DNA]</scope>
    <source>
        <strain evidence="2 3">RP-3-22</strain>
    </source>
</reference>
<feature type="transmembrane region" description="Helical" evidence="1">
    <location>
        <begin position="88"/>
        <end position="109"/>
    </location>
</feature>
<sequence>MKQRSAQTIEELTKTITTCGNCNSEVIQNYCANCGNPVQLKRIDGHYIQHEIVHVLHFEKGIFYTIKELLIRPGQNIRKFISTDRSRLVKPVIFIIITSLVYTLLTHFFHIDDSFIKIEGSKGVATKAINNWIHSNYGYSNILEGLLIGFWLKLFFWKSGYNFFEIVILLCFVMGIGMLIFSLAVLFRGLTHINVMQASGIIFYIYATWAIGQFFNAEKVLSYVKAFAAYMIGMITFSMLALGIGYLIDLMIKH</sequence>
<keyword evidence="1" id="KW-0812">Transmembrane</keyword>
<feature type="transmembrane region" description="Helical" evidence="1">
    <location>
        <begin position="227"/>
        <end position="248"/>
    </location>
</feature>
<dbReference type="OrthoDB" id="7446256at2"/>
<dbReference type="AlphaFoldDB" id="A0A4V5P1Y3"/>
<feature type="transmembrane region" description="Helical" evidence="1">
    <location>
        <begin position="163"/>
        <end position="187"/>
    </location>
</feature>
<accession>A0A4V5P1Y3</accession>
<name>A0A4V5P1Y3_9SPHI</name>
<evidence type="ECO:0000313" key="2">
    <source>
        <dbReference type="EMBL" id="TKC05537.1"/>
    </source>
</evidence>
<dbReference type="Proteomes" id="UP000309488">
    <property type="component" value="Unassembled WGS sequence"/>
</dbReference>
<dbReference type="Pfam" id="PF12412">
    <property type="entry name" value="DUF3667"/>
    <property type="match status" value="1"/>
</dbReference>
<dbReference type="EMBL" id="SWBR01000005">
    <property type="protein sequence ID" value="TKC05537.1"/>
    <property type="molecule type" value="Genomic_DNA"/>
</dbReference>
<evidence type="ECO:0000313" key="3">
    <source>
        <dbReference type="Proteomes" id="UP000309488"/>
    </source>
</evidence>
<dbReference type="InterPro" id="IPR022134">
    <property type="entry name" value="DUF3667"/>
</dbReference>
<protein>
    <submittedName>
        <fullName evidence="2">DUF3667 domain-containing protein</fullName>
    </submittedName>
</protein>
<proteinExistence type="predicted"/>